<dbReference type="RefSeq" id="WP_028372386.1">
    <property type="nucleotide sequence ID" value="NZ_CAAAJD010000002.1"/>
</dbReference>
<evidence type="ECO:0000313" key="4">
    <source>
        <dbReference type="Proteomes" id="UP000054869"/>
    </source>
</evidence>
<keyword evidence="1" id="KW-0328">Glycosyltransferase</keyword>
<comment type="caution">
    <text evidence="3">The sequence shown here is derived from an EMBL/GenBank/DDBJ whole genome shotgun (WGS) entry which is preliminary data.</text>
</comment>
<dbReference type="PANTHER" id="PTHR30160">
    <property type="entry name" value="TETRAACYLDISACCHARIDE 4'-KINASE-RELATED"/>
    <property type="match status" value="1"/>
</dbReference>
<accession>A0A0W0VM42</accession>
<proteinExistence type="predicted"/>
<dbReference type="AlphaFoldDB" id="A0A0W0VM42"/>
<name>A0A0W0VM42_9GAMM</name>
<dbReference type="PATRIC" id="fig|45067.4.peg.1677"/>
<dbReference type="GO" id="GO:0009244">
    <property type="term" value="P:lipopolysaccharide core region biosynthetic process"/>
    <property type="evidence" value="ECO:0007669"/>
    <property type="project" value="TreeGrafter"/>
</dbReference>
<dbReference type="InterPro" id="IPR002201">
    <property type="entry name" value="Glyco_trans_9"/>
</dbReference>
<evidence type="ECO:0000256" key="1">
    <source>
        <dbReference type="ARBA" id="ARBA00022676"/>
    </source>
</evidence>
<keyword evidence="2 3" id="KW-0808">Transferase</keyword>
<dbReference type="PANTHER" id="PTHR30160:SF21">
    <property type="entry name" value="LIPOPOLYSACCHARIDE CORE HEPTOSYLTRANSFERASE OPSX"/>
    <property type="match status" value="1"/>
</dbReference>
<evidence type="ECO:0000313" key="3">
    <source>
        <dbReference type="EMBL" id="KTD20870.1"/>
    </source>
</evidence>
<dbReference type="STRING" id="45067.Llan_1600"/>
<dbReference type="GO" id="GO:0005829">
    <property type="term" value="C:cytosol"/>
    <property type="evidence" value="ECO:0007669"/>
    <property type="project" value="TreeGrafter"/>
</dbReference>
<dbReference type="EMBL" id="LNYI01000033">
    <property type="protein sequence ID" value="KTD20870.1"/>
    <property type="molecule type" value="Genomic_DNA"/>
</dbReference>
<reference evidence="3 4" key="1">
    <citation type="submission" date="2015-11" db="EMBL/GenBank/DDBJ databases">
        <title>Genomic analysis of 38 Legionella species identifies large and diverse effector repertoires.</title>
        <authorList>
            <person name="Burstein D."/>
            <person name="Amaro F."/>
            <person name="Zusman T."/>
            <person name="Lifshitz Z."/>
            <person name="Cohen O."/>
            <person name="Gilbert J.A."/>
            <person name="Pupko T."/>
            <person name="Shuman H.A."/>
            <person name="Segal G."/>
        </authorList>
    </citation>
    <scope>NUCLEOTIDE SEQUENCE [LARGE SCALE GENOMIC DNA]</scope>
    <source>
        <strain evidence="3 4">ATCC 49751</strain>
    </source>
</reference>
<dbReference type="GO" id="GO:0008713">
    <property type="term" value="F:ADP-heptose-lipopolysaccharide heptosyltransferase activity"/>
    <property type="evidence" value="ECO:0007669"/>
    <property type="project" value="TreeGrafter"/>
</dbReference>
<dbReference type="Proteomes" id="UP000054869">
    <property type="component" value="Unassembled WGS sequence"/>
</dbReference>
<gene>
    <name evidence="3" type="ORF">Llan_1600</name>
</gene>
<dbReference type="eggNOG" id="COG0859">
    <property type="taxonomic scope" value="Bacteria"/>
</dbReference>
<evidence type="ECO:0000256" key="2">
    <source>
        <dbReference type="ARBA" id="ARBA00022679"/>
    </source>
</evidence>
<dbReference type="Gene3D" id="3.40.50.2000">
    <property type="entry name" value="Glycogen Phosphorylase B"/>
    <property type="match status" value="2"/>
</dbReference>
<dbReference type="SUPFAM" id="SSF53756">
    <property type="entry name" value="UDP-Glycosyltransferase/glycogen phosphorylase"/>
    <property type="match status" value="1"/>
</dbReference>
<sequence length="309" mass="34429">MHSIPLIVRLPNWVGDVVMTLPSLQALKSAGFDLQLYGQKWIFDLLQSLPAKLFYLPKSIRLARNEISKNLATNTLLFTNSFSSALITYLAKKKAVSYKNTIRNVLLYRSIDKERHLHEVEYFWKIAKLAALTWLPDASWPTSIPKSIHLPLNPISELKVEERLKRDNITDPFIIFCPSATGAAKQGAYKIWPHWRELSEQINQLGMTSIMCPGPLEEAYCKQLLPKTKLVAGLNLSELAAMLKRASLVVSNDSGPMHIATAVGATVLGIFGSTNPIRTAPWGGSYIGELGKWPSSHLVLAQIAKMLNL</sequence>
<dbReference type="CDD" id="cd03789">
    <property type="entry name" value="GT9_LPS_heptosyltransferase"/>
    <property type="match status" value="1"/>
</dbReference>
<dbReference type="Pfam" id="PF01075">
    <property type="entry name" value="Glyco_transf_9"/>
    <property type="match status" value="1"/>
</dbReference>
<keyword evidence="4" id="KW-1185">Reference proteome</keyword>
<dbReference type="InterPro" id="IPR051199">
    <property type="entry name" value="LPS_LOS_Heptosyltrfase"/>
</dbReference>
<protein>
    <submittedName>
        <fullName evidence="3">Glycosyltransferase</fullName>
    </submittedName>
</protein>
<organism evidence="3 4">
    <name type="scientific">Legionella lansingensis</name>
    <dbReference type="NCBI Taxonomy" id="45067"/>
    <lineage>
        <taxon>Bacteria</taxon>
        <taxon>Pseudomonadati</taxon>
        <taxon>Pseudomonadota</taxon>
        <taxon>Gammaproteobacteria</taxon>
        <taxon>Legionellales</taxon>
        <taxon>Legionellaceae</taxon>
        <taxon>Legionella</taxon>
    </lineage>
</organism>